<name>A0A9N9LXU7_9HELO</name>
<accession>A0A9N9LXU7</accession>
<dbReference type="AlphaFoldDB" id="A0A9N9LXU7"/>
<protein>
    <submittedName>
        <fullName evidence="2">Uncharacterized protein</fullName>
    </submittedName>
</protein>
<reference evidence="2" key="1">
    <citation type="submission" date="2021-07" db="EMBL/GenBank/DDBJ databases">
        <authorList>
            <person name="Durling M."/>
        </authorList>
    </citation>
    <scope>NUCLEOTIDE SEQUENCE</scope>
</reference>
<evidence type="ECO:0000313" key="2">
    <source>
        <dbReference type="EMBL" id="CAG8981717.1"/>
    </source>
</evidence>
<evidence type="ECO:0000313" key="3">
    <source>
        <dbReference type="Proteomes" id="UP000701801"/>
    </source>
</evidence>
<organism evidence="2 3">
    <name type="scientific">Hymenoscyphus albidus</name>
    <dbReference type="NCBI Taxonomy" id="595503"/>
    <lineage>
        <taxon>Eukaryota</taxon>
        <taxon>Fungi</taxon>
        <taxon>Dikarya</taxon>
        <taxon>Ascomycota</taxon>
        <taxon>Pezizomycotina</taxon>
        <taxon>Leotiomycetes</taxon>
        <taxon>Helotiales</taxon>
        <taxon>Helotiaceae</taxon>
        <taxon>Hymenoscyphus</taxon>
    </lineage>
</organism>
<comment type="caution">
    <text evidence="2">The sequence shown here is derived from an EMBL/GenBank/DDBJ whole genome shotgun (WGS) entry which is preliminary data.</text>
</comment>
<feature type="compositionally biased region" description="Basic and acidic residues" evidence="1">
    <location>
        <begin position="250"/>
        <end position="262"/>
    </location>
</feature>
<feature type="compositionally biased region" description="Basic and acidic residues" evidence="1">
    <location>
        <begin position="142"/>
        <end position="151"/>
    </location>
</feature>
<dbReference type="EMBL" id="CAJVRM010000509">
    <property type="protein sequence ID" value="CAG8981717.1"/>
    <property type="molecule type" value="Genomic_DNA"/>
</dbReference>
<feature type="region of interest" description="Disordered" evidence="1">
    <location>
        <begin position="212"/>
        <end position="262"/>
    </location>
</feature>
<feature type="region of interest" description="Disordered" evidence="1">
    <location>
        <begin position="1"/>
        <end position="20"/>
    </location>
</feature>
<proteinExistence type="predicted"/>
<evidence type="ECO:0000256" key="1">
    <source>
        <dbReference type="SAM" id="MobiDB-lite"/>
    </source>
</evidence>
<feature type="compositionally biased region" description="Polar residues" evidence="1">
    <location>
        <begin position="231"/>
        <end position="240"/>
    </location>
</feature>
<keyword evidence="3" id="KW-1185">Reference proteome</keyword>
<dbReference type="OrthoDB" id="10547978at2759"/>
<gene>
    <name evidence="2" type="ORF">HYALB_00013301</name>
</gene>
<feature type="compositionally biased region" description="Basic and acidic residues" evidence="1">
    <location>
        <begin position="212"/>
        <end position="227"/>
    </location>
</feature>
<sequence length="262" mass="29069">MKSIWGMKPKPQASANADAAPGIRHRKVTATHLRVQKDITELSLPKYQKTTFENKDNLLNQSSHMLHKNSSVMTGSTTGAPLSKASDSYRLQAGIGGLQFLFLEPNDHWPFDKKATEDLSGSRESLKRTGGQSIRGGMVKSEPFDKNHIESWDGNGSQPIGTFVFKPSENASILQRRYSLRESAITAKSGRMSFWIGSHLQNDCVVLLKLDHKPGQNPRRSDRDKSKISAGLSQITGQESGTHHLANWAKPEENGMRGEEFE</sequence>
<dbReference type="Proteomes" id="UP000701801">
    <property type="component" value="Unassembled WGS sequence"/>
</dbReference>
<feature type="region of interest" description="Disordered" evidence="1">
    <location>
        <begin position="120"/>
        <end position="152"/>
    </location>
</feature>